<evidence type="ECO:0000313" key="3">
    <source>
        <dbReference type="Proteomes" id="UP001479933"/>
    </source>
</evidence>
<sequence>MTEPKILRDEAVAGHDEVGNLVVDWAVVCHVGRVREANEDAALAIPGRYVVADGMGGHDSGELASEAALRTLAEVPVGENSAEARAHLTELLERAQERIGELGTETGRRAGTTATGIVLTTDDGVPHWVAFNIGDSRTYLWSAGELRQVSVDHSQVQELVDAGYLTPEQARVDSRRNVITRALGAGMAAPVADYFGFEAKAGDTILLCSDGLDGELTDDEIEVILEASPDNEVAAAALVEAALECGAHDNVTVAVVSVAGTSVTGAVEERSGEEIGD</sequence>
<accession>A0ABZ2U076</accession>
<dbReference type="InterPro" id="IPR001932">
    <property type="entry name" value="PPM-type_phosphatase-like_dom"/>
</dbReference>
<dbReference type="RefSeq" id="WP_066167546.1">
    <property type="nucleotide sequence ID" value="NZ_CP136137.1"/>
</dbReference>
<keyword evidence="3" id="KW-1185">Reference proteome</keyword>
<evidence type="ECO:0000259" key="1">
    <source>
        <dbReference type="PROSITE" id="PS51746"/>
    </source>
</evidence>
<organism evidence="2 3">
    <name type="scientific">Gordonia hydrophobica</name>
    <dbReference type="NCBI Taxonomy" id="40516"/>
    <lineage>
        <taxon>Bacteria</taxon>
        <taxon>Bacillati</taxon>
        <taxon>Actinomycetota</taxon>
        <taxon>Actinomycetes</taxon>
        <taxon>Mycobacteriales</taxon>
        <taxon>Gordoniaceae</taxon>
        <taxon>Gordonia</taxon>
    </lineage>
</organism>
<dbReference type="InterPro" id="IPR015655">
    <property type="entry name" value="PP2C"/>
</dbReference>
<dbReference type="Gene3D" id="3.60.40.10">
    <property type="entry name" value="PPM-type phosphatase domain"/>
    <property type="match status" value="1"/>
</dbReference>
<feature type="domain" description="PPM-type phosphatase" evidence="1">
    <location>
        <begin position="24"/>
        <end position="258"/>
    </location>
</feature>
<evidence type="ECO:0000313" key="2">
    <source>
        <dbReference type="EMBL" id="WYY07108.1"/>
    </source>
</evidence>
<dbReference type="PANTHER" id="PTHR47992">
    <property type="entry name" value="PROTEIN PHOSPHATASE"/>
    <property type="match status" value="1"/>
</dbReference>
<dbReference type="CDD" id="cd00143">
    <property type="entry name" value="PP2Cc"/>
    <property type="match status" value="1"/>
</dbReference>
<gene>
    <name evidence="2" type="ORF">RVF87_19150</name>
</gene>
<dbReference type="SMART" id="SM00331">
    <property type="entry name" value="PP2C_SIG"/>
    <property type="match status" value="1"/>
</dbReference>
<name>A0ABZ2U076_9ACTN</name>
<dbReference type="SMART" id="SM00332">
    <property type="entry name" value="PP2Cc"/>
    <property type="match status" value="1"/>
</dbReference>
<dbReference type="SUPFAM" id="SSF81606">
    <property type="entry name" value="PP2C-like"/>
    <property type="match status" value="1"/>
</dbReference>
<dbReference type="PROSITE" id="PS51746">
    <property type="entry name" value="PPM_2"/>
    <property type="match status" value="1"/>
</dbReference>
<proteinExistence type="predicted"/>
<dbReference type="EMBL" id="CP136137">
    <property type="protein sequence ID" value="WYY07108.1"/>
    <property type="molecule type" value="Genomic_DNA"/>
</dbReference>
<dbReference type="Proteomes" id="UP001479933">
    <property type="component" value="Chromosome"/>
</dbReference>
<reference evidence="2 3" key="1">
    <citation type="journal article" date="2023" name="Virus Evol.">
        <title>Computational host range prediction-The good, the bad, and the ugly.</title>
        <authorList>
            <person name="Howell A.A."/>
            <person name="Versoza C.J."/>
            <person name="Pfeifer S.P."/>
        </authorList>
    </citation>
    <scope>NUCLEOTIDE SEQUENCE [LARGE SCALE GENOMIC DNA]</scope>
    <source>
        <strain evidence="2 3">1610/1b</strain>
    </source>
</reference>
<protein>
    <submittedName>
        <fullName evidence="2">Protein phosphatase 2C domain-containing protein</fullName>
    </submittedName>
</protein>
<dbReference type="Pfam" id="PF13672">
    <property type="entry name" value="PP2C_2"/>
    <property type="match status" value="1"/>
</dbReference>
<dbReference type="InterPro" id="IPR036457">
    <property type="entry name" value="PPM-type-like_dom_sf"/>
</dbReference>